<keyword evidence="2" id="KW-1185">Reference proteome</keyword>
<comment type="caution">
    <text evidence="1">The sequence shown here is derived from an EMBL/GenBank/DDBJ whole genome shotgun (WGS) entry which is preliminary data.</text>
</comment>
<evidence type="ECO:0000313" key="2">
    <source>
        <dbReference type="Proteomes" id="UP000186720"/>
    </source>
</evidence>
<organism evidence="1 2">
    <name type="scientific">Mucilaginibacter polytrichastri</name>
    <dbReference type="NCBI Taxonomy" id="1302689"/>
    <lineage>
        <taxon>Bacteria</taxon>
        <taxon>Pseudomonadati</taxon>
        <taxon>Bacteroidota</taxon>
        <taxon>Sphingobacteriia</taxon>
        <taxon>Sphingobacteriales</taxon>
        <taxon>Sphingobacteriaceae</taxon>
        <taxon>Mucilaginibacter</taxon>
    </lineage>
</organism>
<reference evidence="1 2" key="1">
    <citation type="submission" date="2016-11" db="EMBL/GenBank/DDBJ databases">
        <title>Whole Genome Sequencing of Mucilaginibacter polytrichastri RG4-7(T) isolated from the moss sample.</title>
        <authorList>
            <person name="Li Y."/>
        </authorList>
    </citation>
    <scope>NUCLEOTIDE SEQUENCE [LARGE SCALE GENOMIC DNA]</scope>
    <source>
        <strain evidence="1 2">RG4-7</strain>
    </source>
</reference>
<dbReference type="AlphaFoldDB" id="A0A1Q5ZXX4"/>
<protein>
    <submittedName>
        <fullName evidence="1">Uncharacterized protein</fullName>
    </submittedName>
</protein>
<name>A0A1Q5ZXX4_9SPHI</name>
<dbReference type="Proteomes" id="UP000186720">
    <property type="component" value="Unassembled WGS sequence"/>
</dbReference>
<dbReference type="RefSeq" id="WP_139235673.1">
    <property type="nucleotide sequence ID" value="NZ_FPAM01000004.1"/>
</dbReference>
<dbReference type="STRING" id="1302689.RG47T_2055"/>
<gene>
    <name evidence="1" type="ORF">RG47T_2055</name>
</gene>
<dbReference type="EMBL" id="MPPL01000001">
    <property type="protein sequence ID" value="OKS86599.1"/>
    <property type="molecule type" value="Genomic_DNA"/>
</dbReference>
<dbReference type="OrthoDB" id="632546at2"/>
<evidence type="ECO:0000313" key="1">
    <source>
        <dbReference type="EMBL" id="OKS86599.1"/>
    </source>
</evidence>
<accession>A0A1Q5ZXX4</accession>
<sequence length="443" mass="45584">MNFNITSANITTTSPLTVDNATTVYTQPVVALIPNITLKSSPSGLLARTGGGTGILANIFSVKLIGTGGNLINVLGTAPSITLTSTAQSIYSTVLGALPGGALNFRYTLSGVNTNTWIAGSYTSELNFGITGISSGSVSPLQGSLNLNVAAFISAVPTPTSLAFTINSLDYYRASTISGTYSIATTTTVPYSIRLKNNAATFSYSNGYSGATDPATPTTLLTAQATAPATGTAITGGTSFTNLITGLAVPTANLQTNVITLSIKPTNLKTGFLQKGIYTTTVTFEIFDAQTTPTATTQTLTCPLTITVSDLSELKVNQADINLNYTGSADYTNGIYADASGHLTLSNTNPFDVYVKASSSTLSNGANTLPVSVITIAPMPAYPGSFTSVNLSATAQKILSGTVPAVDKILNVRYAIPAAKSPQLLGKPAGTYNTTVTYSFIAP</sequence>
<proteinExistence type="predicted"/>